<dbReference type="GO" id="GO:0042910">
    <property type="term" value="F:xenobiotic transmembrane transporter activity"/>
    <property type="evidence" value="ECO:0007669"/>
    <property type="project" value="TreeGrafter"/>
</dbReference>
<accession>A0A8A7K6L2</accession>
<dbReference type="RefSeq" id="WP_230868498.1">
    <property type="nucleotide sequence ID" value="NZ_CP046640.1"/>
</dbReference>
<dbReference type="InterPro" id="IPR001036">
    <property type="entry name" value="Acrflvin-R"/>
</dbReference>
<protein>
    <submittedName>
        <fullName evidence="2">MMPL family transporter</fullName>
    </submittedName>
</protein>
<dbReference type="InterPro" id="IPR027463">
    <property type="entry name" value="AcrB_DN_DC_subdom"/>
</dbReference>
<dbReference type="PANTHER" id="PTHR32063:SF0">
    <property type="entry name" value="SWARMING MOTILITY PROTEIN SWRC"/>
    <property type="match status" value="1"/>
</dbReference>
<dbReference type="Gene3D" id="1.20.1640.10">
    <property type="entry name" value="Multidrug efflux transporter AcrB transmembrane domain"/>
    <property type="match status" value="2"/>
</dbReference>
<feature type="transmembrane region" description="Helical" evidence="1">
    <location>
        <begin position="849"/>
        <end position="866"/>
    </location>
</feature>
<dbReference type="Gene3D" id="3.30.70.1320">
    <property type="entry name" value="Multidrug efflux transporter AcrB pore domain like"/>
    <property type="match status" value="1"/>
</dbReference>
<feature type="transmembrane region" description="Helical" evidence="1">
    <location>
        <begin position="335"/>
        <end position="351"/>
    </location>
</feature>
<feature type="transmembrane region" description="Helical" evidence="1">
    <location>
        <begin position="389"/>
        <end position="409"/>
    </location>
</feature>
<keyword evidence="3" id="KW-1185">Reference proteome</keyword>
<dbReference type="GO" id="GO:0005886">
    <property type="term" value="C:plasma membrane"/>
    <property type="evidence" value="ECO:0007669"/>
    <property type="project" value="TreeGrafter"/>
</dbReference>
<feature type="transmembrane region" description="Helical" evidence="1">
    <location>
        <begin position="950"/>
        <end position="969"/>
    </location>
</feature>
<dbReference type="Pfam" id="PF00873">
    <property type="entry name" value="ACR_tran"/>
    <property type="match status" value="1"/>
</dbReference>
<feature type="transmembrane region" description="Helical" evidence="1">
    <location>
        <begin position="461"/>
        <end position="482"/>
    </location>
</feature>
<feature type="transmembrane region" description="Helical" evidence="1">
    <location>
        <begin position="904"/>
        <end position="929"/>
    </location>
</feature>
<name>A0A8A7K6L2_9FIRM</name>
<feature type="transmembrane region" description="Helical" evidence="1">
    <location>
        <begin position="878"/>
        <end position="898"/>
    </location>
</feature>
<dbReference type="Gene3D" id="3.30.70.1440">
    <property type="entry name" value="Multidrug efflux transporter AcrB pore domain"/>
    <property type="match status" value="1"/>
</dbReference>
<keyword evidence="1" id="KW-0812">Transmembrane</keyword>
<dbReference type="Gene3D" id="3.30.2090.10">
    <property type="entry name" value="Multidrug efflux transporter AcrB TolC docking domain, DN and DC subdomains"/>
    <property type="match status" value="2"/>
</dbReference>
<feature type="transmembrane region" description="Helical" evidence="1">
    <location>
        <begin position="429"/>
        <end position="449"/>
    </location>
</feature>
<organism evidence="2 3">
    <name type="scientific">Iocasia fonsfrigidae</name>
    <dbReference type="NCBI Taxonomy" id="2682810"/>
    <lineage>
        <taxon>Bacteria</taxon>
        <taxon>Bacillati</taxon>
        <taxon>Bacillota</taxon>
        <taxon>Clostridia</taxon>
        <taxon>Halanaerobiales</taxon>
        <taxon>Halanaerobiaceae</taxon>
        <taxon>Iocasia</taxon>
    </lineage>
</organism>
<dbReference type="Gene3D" id="3.30.70.1430">
    <property type="entry name" value="Multidrug efflux transporter AcrB pore domain"/>
    <property type="match status" value="2"/>
</dbReference>
<gene>
    <name evidence="2" type="ORF">GM661_01880</name>
</gene>
<feature type="transmembrane region" description="Helical" evidence="1">
    <location>
        <begin position="523"/>
        <end position="543"/>
    </location>
</feature>
<feature type="transmembrane region" description="Helical" evidence="1">
    <location>
        <begin position="12"/>
        <end position="32"/>
    </location>
</feature>
<keyword evidence="1" id="KW-0472">Membrane</keyword>
<dbReference type="Proteomes" id="UP000665020">
    <property type="component" value="Chromosome"/>
</dbReference>
<keyword evidence="1" id="KW-1133">Transmembrane helix</keyword>
<proteinExistence type="predicted"/>
<dbReference type="KEGG" id="ifn:GM661_01880"/>
<evidence type="ECO:0000313" key="2">
    <source>
        <dbReference type="EMBL" id="QTL96810.1"/>
    </source>
</evidence>
<feature type="transmembrane region" description="Helical" evidence="1">
    <location>
        <begin position="358"/>
        <end position="377"/>
    </location>
</feature>
<evidence type="ECO:0000256" key="1">
    <source>
        <dbReference type="SAM" id="Phobius"/>
    </source>
</evidence>
<dbReference type="PRINTS" id="PR00702">
    <property type="entry name" value="ACRIFLAVINRP"/>
</dbReference>
<dbReference type="SUPFAM" id="SSF82714">
    <property type="entry name" value="Multidrug efflux transporter AcrB TolC docking domain, DN and DC subdomains"/>
    <property type="match status" value="2"/>
</dbReference>
<feature type="transmembrane region" description="Helical" evidence="1">
    <location>
        <begin position="981"/>
        <end position="1007"/>
    </location>
</feature>
<reference evidence="2" key="1">
    <citation type="submission" date="2019-12" db="EMBL/GenBank/DDBJ databases">
        <authorList>
            <person name="zhang j."/>
            <person name="sun C.M."/>
        </authorList>
    </citation>
    <scope>NUCLEOTIDE SEQUENCE</scope>
    <source>
        <strain evidence="2">NS-1</strain>
    </source>
</reference>
<dbReference type="PANTHER" id="PTHR32063">
    <property type="match status" value="1"/>
</dbReference>
<dbReference type="AlphaFoldDB" id="A0A8A7K6L2"/>
<dbReference type="EMBL" id="CP046640">
    <property type="protein sequence ID" value="QTL96810.1"/>
    <property type="molecule type" value="Genomic_DNA"/>
</dbReference>
<dbReference type="SUPFAM" id="SSF82866">
    <property type="entry name" value="Multidrug efflux transporter AcrB transmembrane domain"/>
    <property type="match status" value="2"/>
</dbReference>
<sequence length="1026" mass="111741">MKLSDLAIKRPVTTTMMVLLAVLLGVVSFTMINIDLFPEITYPGAAIITSYSGVGPEEIENMVTKPLESAVSTVTNIKTISSSSSKGSSQIIAEFDWGTDMDTATMDLRENVDMVEGMLPDDVDDPIIIKFDPSMMPIMQLGVTADLDLAELKTLLEDRVSPRLERLEGVASVSLIGGLEREILISLNRNKLNNYNIDFSSVKNTLMSENLNMSGGNVSRGSDKLLVRVTGKFKSIDEIKAVEIPTATGANVPLADIAEVKDTFKEVESMTRLNRKTSMGIMIQKQTDANTVNVSRLVNQEIVKLQGEINNDIKIIPIMDQAEYIEDSISNVTTSAIYGGVLAVLVLFLFLRNIRSTLIIATAIPVSVITTFMLLYFNDLTLNMMTLGGLALGVGMLVDNSIVVLENIFRYRVEGLSRKEAAHKGSLEVGMAILASTLTTVIVFLPVFFVEGMASQLFRELSLTVAFSLLASLLVSLTLIPVMSSKILKVKKVEVERHQNSSRMGRVKSFYRSTLDWSLSHRWLIVVITLVAFIGSISLFPMIGTEFIPESDTGEINISAELPLGSSLESTDRVAREIEKVVLDTPEVKNLLVNVGSSGMMGMEGSESETASFYLQLVDLNERERSTQEIIEALRNDLSIPGVEINIETEGMSMGGSGKPISIMVKGDDLVVLERLARQISDEIRNLEGVREVEDSLSEGRPEMQVEINRTLASKYGLRVSQIGEAINTAISGSVATQYEIGGEEYDITVKLAEEDIDSPAQVRELLLSSSTGALVPLEDIASFKVEEGPKEILRENQVRYAQIGASLYGRSLGEVMGEIQGRLSENLQLPSGYELDYGGEFEQMQESFTSLALALLLALVLVYMVMASQFESLLHPLVIMFTVPMAAIGVMLGLVITGNNISVVTIIGIIMLAGIVVNNAIVLVDYINHLRSTGMTVREAILEAGPIRLRPIFMTALTTILAMLPMAIGLGEGSEVQSPMAIVVIGGLSVATLLTLYVVPSIYSLLTGFSRRVKNRFSGGKKLSS</sequence>
<evidence type="ECO:0000313" key="3">
    <source>
        <dbReference type="Proteomes" id="UP000665020"/>
    </source>
</evidence>
<dbReference type="SUPFAM" id="SSF82693">
    <property type="entry name" value="Multidrug efflux transporter AcrB pore domain, PN1, PN2, PC1 and PC2 subdomains"/>
    <property type="match status" value="3"/>
</dbReference>